<dbReference type="InterPro" id="IPR036388">
    <property type="entry name" value="WH-like_DNA-bd_sf"/>
</dbReference>
<dbReference type="CDD" id="cd00090">
    <property type="entry name" value="HTH_ARSR"/>
    <property type="match status" value="1"/>
</dbReference>
<dbReference type="PANTHER" id="PTHR33154:SF36">
    <property type="entry name" value="TRANSCRIPTIONAL REGULATOR"/>
    <property type="match status" value="1"/>
</dbReference>
<organism evidence="5 6">
    <name type="scientific">Alkaliphilus oremlandii (strain OhILAs)</name>
    <name type="common">Clostridium oremlandii (strain OhILAs)</name>
    <dbReference type="NCBI Taxonomy" id="350688"/>
    <lineage>
        <taxon>Bacteria</taxon>
        <taxon>Bacillati</taxon>
        <taxon>Bacillota</taxon>
        <taxon>Clostridia</taxon>
        <taxon>Peptostreptococcales</taxon>
        <taxon>Natronincolaceae</taxon>
        <taxon>Alkaliphilus</taxon>
    </lineage>
</organism>
<dbReference type="SMART" id="SM00418">
    <property type="entry name" value="HTH_ARSR"/>
    <property type="match status" value="1"/>
</dbReference>
<dbReference type="RefSeq" id="WP_012158964.1">
    <property type="nucleotide sequence ID" value="NC_009922.1"/>
</dbReference>
<proteinExistence type="predicted"/>
<dbReference type="EMBL" id="CP000853">
    <property type="protein sequence ID" value="ABW18652.1"/>
    <property type="molecule type" value="Genomic_DNA"/>
</dbReference>
<dbReference type="PROSITE" id="PS50987">
    <property type="entry name" value="HTH_ARSR_2"/>
    <property type="match status" value="1"/>
</dbReference>
<name>A8MGV8_ALKOO</name>
<dbReference type="HOGENOM" id="CLU_097806_5_3_9"/>
<dbReference type="eggNOG" id="COG0640">
    <property type="taxonomic scope" value="Bacteria"/>
</dbReference>
<keyword evidence="1" id="KW-0805">Transcription regulation</keyword>
<keyword evidence="2" id="KW-0238">DNA-binding</keyword>
<dbReference type="SUPFAM" id="SSF46785">
    <property type="entry name" value="Winged helix' DNA-binding domain"/>
    <property type="match status" value="1"/>
</dbReference>
<dbReference type="InterPro" id="IPR001845">
    <property type="entry name" value="HTH_ArsR_DNA-bd_dom"/>
</dbReference>
<accession>A8MGV8</accession>
<evidence type="ECO:0000256" key="1">
    <source>
        <dbReference type="ARBA" id="ARBA00023015"/>
    </source>
</evidence>
<protein>
    <submittedName>
        <fullName evidence="5">Transcriptional regulator, TrmB</fullName>
    </submittedName>
</protein>
<dbReference type="GO" id="GO:0003700">
    <property type="term" value="F:DNA-binding transcription factor activity"/>
    <property type="evidence" value="ECO:0007669"/>
    <property type="project" value="InterPro"/>
</dbReference>
<dbReference type="GO" id="GO:0003677">
    <property type="term" value="F:DNA binding"/>
    <property type="evidence" value="ECO:0007669"/>
    <property type="project" value="UniProtKB-KW"/>
</dbReference>
<dbReference type="Gene3D" id="1.10.10.10">
    <property type="entry name" value="Winged helix-like DNA-binding domain superfamily/Winged helix DNA-binding domain"/>
    <property type="match status" value="1"/>
</dbReference>
<dbReference type="PRINTS" id="PR00778">
    <property type="entry name" value="HTHARSR"/>
</dbReference>
<keyword evidence="3" id="KW-0804">Transcription</keyword>
<evidence type="ECO:0000313" key="6">
    <source>
        <dbReference type="Proteomes" id="UP000000269"/>
    </source>
</evidence>
<evidence type="ECO:0000256" key="3">
    <source>
        <dbReference type="ARBA" id="ARBA00023163"/>
    </source>
</evidence>
<dbReference type="Pfam" id="PF01022">
    <property type="entry name" value="HTH_5"/>
    <property type="match status" value="1"/>
</dbReference>
<dbReference type="Proteomes" id="UP000000269">
    <property type="component" value="Chromosome"/>
</dbReference>
<reference evidence="6" key="1">
    <citation type="submission" date="2007-10" db="EMBL/GenBank/DDBJ databases">
        <title>Complete genome of Alkaliphilus oremlandii OhILAs.</title>
        <authorList>
            <person name="Copeland A."/>
            <person name="Lucas S."/>
            <person name="Lapidus A."/>
            <person name="Barry K."/>
            <person name="Detter J.C."/>
            <person name="Glavina del Rio T."/>
            <person name="Hammon N."/>
            <person name="Israni S."/>
            <person name="Dalin E."/>
            <person name="Tice H."/>
            <person name="Pitluck S."/>
            <person name="Chain P."/>
            <person name="Malfatti S."/>
            <person name="Shin M."/>
            <person name="Vergez L."/>
            <person name="Schmutz J."/>
            <person name="Larimer F."/>
            <person name="Land M."/>
            <person name="Hauser L."/>
            <person name="Kyrpides N."/>
            <person name="Mikhailova N."/>
            <person name="Stolz J.F."/>
            <person name="Dawson A."/>
            <person name="Fisher E."/>
            <person name="Crable B."/>
            <person name="Perera E."/>
            <person name="Lisak J."/>
            <person name="Ranganathan M."/>
            <person name="Basu P."/>
            <person name="Richardson P."/>
        </authorList>
    </citation>
    <scope>NUCLEOTIDE SEQUENCE [LARGE SCALE GENOMIC DNA]</scope>
    <source>
        <strain evidence="6">OhILAs</strain>
    </source>
</reference>
<sequence>MDMLLKKEEIASLRLTSKLLKGFADYSRLCIFEVLKDGERTVSEIVEITGMSQSSISNHLKCLRECDLVNDRQEGKYIYYSISNNKVNDIINLAREIIKETSEEKYRCLNY</sequence>
<feature type="domain" description="HTH arsR-type" evidence="4">
    <location>
        <begin position="8"/>
        <end position="102"/>
    </location>
</feature>
<dbReference type="KEGG" id="aoe:Clos_1106"/>
<dbReference type="OrthoDB" id="9798835at2"/>
<dbReference type="NCBIfam" id="NF033788">
    <property type="entry name" value="HTH_metalloreg"/>
    <property type="match status" value="1"/>
</dbReference>
<evidence type="ECO:0000256" key="2">
    <source>
        <dbReference type="ARBA" id="ARBA00023125"/>
    </source>
</evidence>
<dbReference type="InterPro" id="IPR036390">
    <property type="entry name" value="WH_DNA-bd_sf"/>
</dbReference>
<evidence type="ECO:0000259" key="4">
    <source>
        <dbReference type="PROSITE" id="PS50987"/>
    </source>
</evidence>
<gene>
    <name evidence="5" type="ordered locus">Clos_1106</name>
</gene>
<dbReference type="InterPro" id="IPR011991">
    <property type="entry name" value="ArsR-like_HTH"/>
</dbReference>
<dbReference type="STRING" id="350688.Clos_1106"/>
<evidence type="ECO:0000313" key="5">
    <source>
        <dbReference type="EMBL" id="ABW18652.1"/>
    </source>
</evidence>
<keyword evidence="6" id="KW-1185">Reference proteome</keyword>
<dbReference type="InterPro" id="IPR051081">
    <property type="entry name" value="HTH_MetalResp_TranReg"/>
</dbReference>
<dbReference type="AlphaFoldDB" id="A8MGV8"/>
<dbReference type="PANTHER" id="PTHR33154">
    <property type="entry name" value="TRANSCRIPTIONAL REGULATOR, ARSR FAMILY"/>
    <property type="match status" value="1"/>
</dbReference>